<dbReference type="GO" id="GO:0000049">
    <property type="term" value="F:tRNA binding"/>
    <property type="evidence" value="ECO:0007669"/>
    <property type="project" value="UniProtKB-UniRule"/>
</dbReference>
<feature type="domain" description="TRNA-binding" evidence="4">
    <location>
        <begin position="8"/>
        <end position="119"/>
    </location>
</feature>
<keyword evidence="1 3" id="KW-0820">tRNA-binding</keyword>
<dbReference type="PANTHER" id="PTHR11586">
    <property type="entry name" value="TRNA-AMINOACYLATION COFACTOR ARC1 FAMILY MEMBER"/>
    <property type="match status" value="1"/>
</dbReference>
<gene>
    <name evidence="5" type="ORF">UV74_C0002G0090</name>
</gene>
<dbReference type="InterPro" id="IPR012340">
    <property type="entry name" value="NA-bd_OB-fold"/>
</dbReference>
<proteinExistence type="predicted"/>
<dbReference type="PANTHER" id="PTHR11586:SF37">
    <property type="entry name" value="TRNA-BINDING DOMAIN-CONTAINING PROTEIN"/>
    <property type="match status" value="1"/>
</dbReference>
<evidence type="ECO:0000256" key="3">
    <source>
        <dbReference type="PROSITE-ProRule" id="PRU00209"/>
    </source>
</evidence>
<dbReference type="STRING" id="1618578.UV74_C0002G0090"/>
<dbReference type="EMBL" id="LCFQ01000002">
    <property type="protein sequence ID" value="KKS98869.1"/>
    <property type="molecule type" value="Genomic_DNA"/>
</dbReference>
<dbReference type="Pfam" id="PF01588">
    <property type="entry name" value="tRNA_bind"/>
    <property type="match status" value="1"/>
</dbReference>
<name>A0A0G1DMJ9_9BACT</name>
<evidence type="ECO:0000256" key="2">
    <source>
        <dbReference type="ARBA" id="ARBA00022884"/>
    </source>
</evidence>
<evidence type="ECO:0000259" key="4">
    <source>
        <dbReference type="PROSITE" id="PS50886"/>
    </source>
</evidence>
<evidence type="ECO:0000313" key="5">
    <source>
        <dbReference type="EMBL" id="KKS98869.1"/>
    </source>
</evidence>
<keyword evidence="5" id="KW-0436">Ligase</keyword>
<protein>
    <submittedName>
        <fullName evidence="5">Methionine-tRNA ligase</fullName>
    </submittedName>
</protein>
<dbReference type="SUPFAM" id="SSF50249">
    <property type="entry name" value="Nucleic acid-binding proteins"/>
    <property type="match status" value="1"/>
</dbReference>
<evidence type="ECO:0000256" key="1">
    <source>
        <dbReference type="ARBA" id="ARBA00022555"/>
    </source>
</evidence>
<evidence type="ECO:0000313" key="6">
    <source>
        <dbReference type="Proteomes" id="UP000034090"/>
    </source>
</evidence>
<dbReference type="Gene3D" id="2.40.50.140">
    <property type="entry name" value="Nucleic acid-binding proteins"/>
    <property type="match status" value="1"/>
</dbReference>
<keyword evidence="2 3" id="KW-0694">RNA-binding</keyword>
<reference evidence="5 6" key="1">
    <citation type="journal article" date="2015" name="Nature">
        <title>rRNA introns, odd ribosomes, and small enigmatic genomes across a large radiation of phyla.</title>
        <authorList>
            <person name="Brown C.T."/>
            <person name="Hug L.A."/>
            <person name="Thomas B.C."/>
            <person name="Sharon I."/>
            <person name="Castelle C.J."/>
            <person name="Singh A."/>
            <person name="Wilkins M.J."/>
            <person name="Williams K.H."/>
            <person name="Banfield J.F."/>
        </authorList>
    </citation>
    <scope>NUCLEOTIDE SEQUENCE [LARGE SCALE GENOMIC DNA]</scope>
</reference>
<dbReference type="AlphaFoldDB" id="A0A0G1DMJ9"/>
<dbReference type="InterPro" id="IPR002547">
    <property type="entry name" value="tRNA-bd_dom"/>
</dbReference>
<sequence length="119" mass="13210">MDKINIEDFQRLDIRIGTIVSAEVPKWSHWVMKLTVDFGDPSAGGGEKTIFAGIMKFFEPKELVGNQYPFIINLAPKKIGPEGDESEGMMIMIVPKEDEKTAPILFKVTKKVSNGARVG</sequence>
<accession>A0A0G1DMJ9</accession>
<organism evidence="5 6">
    <name type="scientific">Candidatus Woesebacteria bacterium GW2011_GWB1_43_14</name>
    <dbReference type="NCBI Taxonomy" id="1618578"/>
    <lineage>
        <taxon>Bacteria</taxon>
        <taxon>Candidatus Woeseibacteriota</taxon>
    </lineage>
</organism>
<dbReference type="GO" id="GO:0016874">
    <property type="term" value="F:ligase activity"/>
    <property type="evidence" value="ECO:0007669"/>
    <property type="project" value="UniProtKB-KW"/>
</dbReference>
<dbReference type="PROSITE" id="PS50886">
    <property type="entry name" value="TRBD"/>
    <property type="match status" value="1"/>
</dbReference>
<dbReference type="Proteomes" id="UP000034090">
    <property type="component" value="Unassembled WGS sequence"/>
</dbReference>
<dbReference type="InterPro" id="IPR051270">
    <property type="entry name" value="Tyrosine-tRNA_ligase_regulator"/>
</dbReference>
<comment type="caution">
    <text evidence="5">The sequence shown here is derived from an EMBL/GenBank/DDBJ whole genome shotgun (WGS) entry which is preliminary data.</text>
</comment>